<dbReference type="Gene3D" id="1.10.10.10">
    <property type="entry name" value="Winged helix-like DNA-binding domain superfamily/Winged helix DNA-binding domain"/>
    <property type="match status" value="1"/>
</dbReference>
<keyword evidence="4" id="KW-0547">Nucleotide-binding</keyword>
<keyword evidence="3" id="KW-0677">Repeat</keyword>
<dbReference type="InterPro" id="IPR002182">
    <property type="entry name" value="NB-ARC"/>
</dbReference>
<evidence type="ECO:0000259" key="10">
    <source>
        <dbReference type="Pfam" id="PF23598"/>
    </source>
</evidence>
<dbReference type="Gene3D" id="3.80.10.10">
    <property type="entry name" value="Ribonuclease Inhibitor"/>
    <property type="match status" value="1"/>
</dbReference>
<dbReference type="PANTHER" id="PTHR23155">
    <property type="entry name" value="DISEASE RESISTANCE PROTEIN RP"/>
    <property type="match status" value="1"/>
</dbReference>
<dbReference type="Gene3D" id="1.10.8.430">
    <property type="entry name" value="Helical domain of apoptotic protease-activating factors"/>
    <property type="match status" value="1"/>
</dbReference>
<proteinExistence type="inferred from homology"/>
<evidence type="ECO:0000256" key="4">
    <source>
        <dbReference type="ARBA" id="ARBA00022741"/>
    </source>
</evidence>
<dbReference type="AlphaFoldDB" id="A0A9R1QZ81"/>
<accession>A0A9R1QZ81</accession>
<dbReference type="InterPro" id="IPR041118">
    <property type="entry name" value="Rx_N"/>
</dbReference>
<dbReference type="InterPro" id="IPR036388">
    <property type="entry name" value="WH-like_DNA-bd_sf"/>
</dbReference>
<keyword evidence="2" id="KW-0433">Leucine-rich repeat</keyword>
<evidence type="ECO:0000313" key="12">
    <source>
        <dbReference type="Proteomes" id="UP000324705"/>
    </source>
</evidence>
<dbReference type="GO" id="GO:0002758">
    <property type="term" value="P:innate immune response-activating signaling pathway"/>
    <property type="evidence" value="ECO:0007669"/>
    <property type="project" value="UniProtKB-ARBA"/>
</dbReference>
<evidence type="ECO:0000256" key="5">
    <source>
        <dbReference type="ARBA" id="ARBA00022821"/>
    </source>
</evidence>
<dbReference type="EMBL" id="LT934116">
    <property type="protein sequence ID" value="VAH86363.1"/>
    <property type="molecule type" value="Genomic_DNA"/>
</dbReference>
<name>A0A9R1QZ81_TRITD</name>
<comment type="similarity">
    <text evidence="1">Belongs to the disease resistance NB-LRR family.</text>
</comment>
<dbReference type="CDD" id="cd14798">
    <property type="entry name" value="RX-CC_like"/>
    <property type="match status" value="1"/>
</dbReference>
<evidence type="ECO:0000256" key="1">
    <source>
        <dbReference type="ARBA" id="ARBA00008894"/>
    </source>
</evidence>
<gene>
    <name evidence="11" type="ORF">TRITD_3Bv1G277970</name>
</gene>
<dbReference type="PRINTS" id="PR00364">
    <property type="entry name" value="DISEASERSIST"/>
</dbReference>
<evidence type="ECO:0000256" key="6">
    <source>
        <dbReference type="ARBA" id="ARBA00023054"/>
    </source>
</evidence>
<keyword evidence="12" id="KW-1185">Reference proteome</keyword>
<dbReference type="PANTHER" id="PTHR23155:SF999">
    <property type="entry name" value="NB-ARC DOMAIN CONTAINING PROTEIN, EXPRESSED"/>
    <property type="match status" value="1"/>
</dbReference>
<evidence type="ECO:0000259" key="7">
    <source>
        <dbReference type="Pfam" id="PF00931"/>
    </source>
</evidence>
<dbReference type="Pfam" id="PF23559">
    <property type="entry name" value="WHD_DRP"/>
    <property type="match status" value="1"/>
</dbReference>
<dbReference type="GO" id="GO:0009626">
    <property type="term" value="P:plant-type hypersensitive response"/>
    <property type="evidence" value="ECO:0007669"/>
    <property type="project" value="UniProtKB-ARBA"/>
</dbReference>
<feature type="domain" description="Disease resistance protein winged helix" evidence="9">
    <location>
        <begin position="428"/>
        <end position="500"/>
    </location>
</feature>
<dbReference type="Gene3D" id="3.40.50.300">
    <property type="entry name" value="P-loop containing nucleotide triphosphate hydrolases"/>
    <property type="match status" value="1"/>
</dbReference>
<dbReference type="Pfam" id="PF23598">
    <property type="entry name" value="LRR_14"/>
    <property type="match status" value="1"/>
</dbReference>
<keyword evidence="5" id="KW-0611">Plant defense</keyword>
<feature type="domain" description="Disease resistance R13L4/SHOC-2-like LRR" evidence="10">
    <location>
        <begin position="550"/>
        <end position="883"/>
    </location>
</feature>
<dbReference type="InterPro" id="IPR055414">
    <property type="entry name" value="LRR_R13L4/SHOC2-like"/>
</dbReference>
<dbReference type="InterPro" id="IPR042197">
    <property type="entry name" value="Apaf_helical"/>
</dbReference>
<dbReference type="InterPro" id="IPR027417">
    <property type="entry name" value="P-loop_NTPase"/>
</dbReference>
<dbReference type="InterPro" id="IPR058922">
    <property type="entry name" value="WHD_DRP"/>
</dbReference>
<dbReference type="InterPro" id="IPR038005">
    <property type="entry name" value="RX-like_CC"/>
</dbReference>
<dbReference type="Pfam" id="PF00931">
    <property type="entry name" value="NB-ARC"/>
    <property type="match status" value="1"/>
</dbReference>
<dbReference type="FunFam" id="1.10.10.10:FF:000322">
    <property type="entry name" value="Probable disease resistance protein At1g63360"/>
    <property type="match status" value="1"/>
</dbReference>
<protein>
    <submittedName>
        <fullName evidence="11">Uncharacterized protein</fullName>
    </submittedName>
</protein>
<dbReference type="InterPro" id="IPR044974">
    <property type="entry name" value="Disease_R_plants"/>
</dbReference>
<keyword evidence="6" id="KW-0175">Coiled coil</keyword>
<evidence type="ECO:0000313" key="11">
    <source>
        <dbReference type="EMBL" id="VAH86363.1"/>
    </source>
</evidence>
<organism evidence="11 12">
    <name type="scientific">Triticum turgidum subsp. durum</name>
    <name type="common">Durum wheat</name>
    <name type="synonym">Triticum durum</name>
    <dbReference type="NCBI Taxonomy" id="4567"/>
    <lineage>
        <taxon>Eukaryota</taxon>
        <taxon>Viridiplantae</taxon>
        <taxon>Streptophyta</taxon>
        <taxon>Embryophyta</taxon>
        <taxon>Tracheophyta</taxon>
        <taxon>Spermatophyta</taxon>
        <taxon>Magnoliopsida</taxon>
        <taxon>Liliopsida</taxon>
        <taxon>Poales</taxon>
        <taxon>Poaceae</taxon>
        <taxon>BOP clade</taxon>
        <taxon>Pooideae</taxon>
        <taxon>Triticodae</taxon>
        <taxon>Triticeae</taxon>
        <taxon>Triticinae</taxon>
        <taxon>Triticum</taxon>
    </lineage>
</organism>
<dbReference type="OMA" id="LMSRHYF"/>
<feature type="domain" description="NB-ARC" evidence="7">
    <location>
        <begin position="172"/>
        <end position="339"/>
    </location>
</feature>
<dbReference type="Proteomes" id="UP000324705">
    <property type="component" value="Chromosome 3B"/>
</dbReference>
<dbReference type="GO" id="GO:0043531">
    <property type="term" value="F:ADP binding"/>
    <property type="evidence" value="ECO:0007669"/>
    <property type="project" value="InterPro"/>
</dbReference>
<reference evidence="11 12" key="1">
    <citation type="submission" date="2017-09" db="EMBL/GenBank/DDBJ databases">
        <authorList>
            <consortium name="International Durum Wheat Genome Sequencing Consortium (IDWGSC)"/>
            <person name="Milanesi L."/>
        </authorList>
    </citation>
    <scope>NUCLEOTIDE SEQUENCE [LARGE SCALE GENOMIC DNA]</scope>
    <source>
        <strain evidence="12">cv. Svevo</strain>
    </source>
</reference>
<dbReference type="Pfam" id="PF18052">
    <property type="entry name" value="Rx_N"/>
    <property type="match status" value="1"/>
</dbReference>
<evidence type="ECO:0000259" key="8">
    <source>
        <dbReference type="Pfam" id="PF18052"/>
    </source>
</evidence>
<evidence type="ECO:0000259" key="9">
    <source>
        <dbReference type="Pfam" id="PF23559"/>
    </source>
</evidence>
<dbReference type="Gene3D" id="1.20.5.4130">
    <property type="match status" value="1"/>
</dbReference>
<dbReference type="GO" id="GO:0042742">
    <property type="term" value="P:defense response to bacterium"/>
    <property type="evidence" value="ECO:0007669"/>
    <property type="project" value="UniProtKB-ARBA"/>
</dbReference>
<dbReference type="Gramene" id="TRITD3Bv1G277970.1">
    <property type="protein sequence ID" value="TRITD3Bv1G277970.1"/>
    <property type="gene ID" value="TRITD3Bv1G277970"/>
</dbReference>
<feature type="domain" description="Disease resistance N-terminal" evidence="8">
    <location>
        <begin position="12"/>
        <end position="94"/>
    </location>
</feature>
<evidence type="ECO:0000256" key="2">
    <source>
        <dbReference type="ARBA" id="ARBA00022614"/>
    </source>
</evidence>
<evidence type="ECO:0000256" key="3">
    <source>
        <dbReference type="ARBA" id="ARBA00022737"/>
    </source>
</evidence>
<dbReference type="SUPFAM" id="SSF52047">
    <property type="entry name" value="RNI-like"/>
    <property type="match status" value="1"/>
</dbReference>
<dbReference type="SUPFAM" id="SSF52540">
    <property type="entry name" value="P-loop containing nucleoside triphosphate hydrolases"/>
    <property type="match status" value="1"/>
</dbReference>
<sequence>MEGVMVSAVTGVMRPLLAKLGTMLEEKYRLSRGVKDDISFSRDEMRIMNALLVNLTGMEELNPQDKEWRDMVRDIAYDMEDCTDVFAHAIDEASNNTCCCMRWLEKLKVRLSFAGEMKTLKARVVDVSDRRRRYEILGEPTGRQPTRALVAVDPRLWALYPDAPGLVGIDGPKEKLAELLGKGNTQQLKVVSVVGFGGMGKTTLANQVRDKIKSQFDCTAFVSVSQIPNMAMILSGMLLEVGGTLPSGPNDDRLLIDCLREHLKNKRYLIVIDDLWTTEAWNTISCSLVENDCGSRVITTTRIEAVAQACCSSHGSVYKIKPLNDIDSRTLFHRRIFHPEDACPEELKNVSDEILKKCAGVPLAILSVASILASPEGVKSKETWEKVKNYLGFQLEGNPALGLMKHVLNLSFSELSPDLKTCMLYLGIFPEDGEICKDDLVKRWVVEGFFTEDYGPYGPEEIAESHFNELINRNMIQIGKLDECGHVLSCRVHDLMLEFIIVKSTDENFITIINDVHGTKKGHLEARRLSLQVRNSEYSQVLADMDLAKARSCNFWGPCELVPPLSRFQLLRVLYLYIDHRDHYCSRGNQQQCDLSPLRGLFQLRYLSLMSSHHFMLDAGDLPSTLWHLIVPPNVRVSEIRRMKALRTLDMYEIFLHDTQRYEQRIHGTTITYVCREIKHEANIKGLGELTDLRELTLCRGSYGVGDTLDLLLSTLCKLHSLQCLTIHGHGMHEDALTWSLWSSPPRHLRRLHVLPWPFSTVPDWISQLDKLTSLEAELDSLSTDGAEILGKLTSLVHLRLHVREERAPDEGVVIRRAMFPNLKSFWFRHQVPCLVFEAGAIPLLQRLTVDCYMKVVRQSDGVLDGIEHLGRLKSCKVDIYSQHRFIPFYADRSRKTITGVLHRQPHLSEVPRWDFRSLKGAFREAINNHPECPDVTIQDA</sequence>
<dbReference type="InterPro" id="IPR032675">
    <property type="entry name" value="LRR_dom_sf"/>
</dbReference>